<dbReference type="GO" id="GO:0061710">
    <property type="term" value="F:L-threonylcarbamoyladenylate synthase"/>
    <property type="evidence" value="ECO:0007669"/>
    <property type="project" value="UniProtKB-EC"/>
</dbReference>
<evidence type="ECO:0000256" key="7">
    <source>
        <dbReference type="ARBA" id="ARBA00022694"/>
    </source>
</evidence>
<keyword evidence="5 13" id="KW-0963">Cytoplasm</keyword>
<evidence type="ECO:0000256" key="10">
    <source>
        <dbReference type="ARBA" id="ARBA00022840"/>
    </source>
</evidence>
<comment type="function">
    <text evidence="13">Required for the formation of a threonylcarbamoyl group on adenosine at position 37 (t(6)A37) in tRNAs that read codons beginning with adenine.</text>
</comment>
<evidence type="ECO:0000256" key="2">
    <source>
        <dbReference type="ARBA" id="ARBA00007663"/>
    </source>
</evidence>
<feature type="domain" description="YrdC-like" evidence="14">
    <location>
        <begin position="13"/>
        <end position="200"/>
    </location>
</feature>
<protein>
    <recommendedName>
        <fullName evidence="4 13">Threonylcarbamoyl-AMP synthase</fullName>
        <shortName evidence="13">TC-AMP synthase</shortName>
        <ecNumber evidence="3 13">2.7.7.87</ecNumber>
    </recommendedName>
    <alternativeName>
        <fullName evidence="11 13">L-threonylcarbamoyladenylate synthase</fullName>
    </alternativeName>
</protein>
<dbReference type="RefSeq" id="WP_284484192.1">
    <property type="nucleotide sequence ID" value="NZ_JASNJE010000003.1"/>
</dbReference>
<gene>
    <name evidence="15" type="ORF">QO034_03930</name>
</gene>
<dbReference type="InterPro" id="IPR038385">
    <property type="entry name" value="Sua5/YwlC_C"/>
</dbReference>
<comment type="catalytic activity">
    <reaction evidence="12 13">
        <text>L-threonine + hydrogencarbonate + ATP = L-threonylcarbamoyladenylate + diphosphate + H2O</text>
        <dbReference type="Rhea" id="RHEA:36407"/>
        <dbReference type="ChEBI" id="CHEBI:15377"/>
        <dbReference type="ChEBI" id="CHEBI:17544"/>
        <dbReference type="ChEBI" id="CHEBI:30616"/>
        <dbReference type="ChEBI" id="CHEBI:33019"/>
        <dbReference type="ChEBI" id="CHEBI:57926"/>
        <dbReference type="ChEBI" id="CHEBI:73682"/>
        <dbReference type="EC" id="2.7.7.87"/>
    </reaction>
</comment>
<evidence type="ECO:0000313" key="16">
    <source>
        <dbReference type="Proteomes" id="UP001227126"/>
    </source>
</evidence>
<evidence type="ECO:0000256" key="8">
    <source>
        <dbReference type="ARBA" id="ARBA00022695"/>
    </source>
</evidence>
<evidence type="ECO:0000256" key="12">
    <source>
        <dbReference type="ARBA" id="ARBA00048366"/>
    </source>
</evidence>
<evidence type="ECO:0000256" key="4">
    <source>
        <dbReference type="ARBA" id="ARBA00015492"/>
    </source>
</evidence>
<dbReference type="EC" id="2.7.7.87" evidence="3 13"/>
<dbReference type="InterPro" id="IPR050156">
    <property type="entry name" value="TC-AMP_synthase_SUA5"/>
</dbReference>
<dbReference type="Pfam" id="PF03481">
    <property type="entry name" value="Sua5_C"/>
    <property type="match status" value="1"/>
</dbReference>
<reference evidence="15 16" key="1">
    <citation type="submission" date="2023-05" db="EMBL/GenBank/DDBJ databases">
        <title>Sedimentitalea sp. nov. JM2-8.</title>
        <authorList>
            <person name="Huang J."/>
        </authorList>
    </citation>
    <scope>NUCLEOTIDE SEQUENCE [LARGE SCALE GENOMIC DNA]</scope>
    <source>
        <strain evidence="15 16">JM2-8</strain>
    </source>
</reference>
<dbReference type="PROSITE" id="PS51163">
    <property type="entry name" value="YRDC"/>
    <property type="match status" value="1"/>
</dbReference>
<name>A0ABT7FAW5_9RHOB</name>
<evidence type="ECO:0000256" key="13">
    <source>
        <dbReference type="PIRNR" id="PIRNR004930"/>
    </source>
</evidence>
<dbReference type="PIRSF" id="PIRSF004930">
    <property type="entry name" value="Tln_factor_SUA5"/>
    <property type="match status" value="1"/>
</dbReference>
<evidence type="ECO:0000256" key="5">
    <source>
        <dbReference type="ARBA" id="ARBA00022490"/>
    </source>
</evidence>
<evidence type="ECO:0000256" key="1">
    <source>
        <dbReference type="ARBA" id="ARBA00004496"/>
    </source>
</evidence>
<sequence length="321" mass="33430">MNRQNTEILTASDADLARAATLLAAGEIVAFPTETVYGLGADARSNAAVAKVYEAKGRPSFNPLIVHVANAATARRYVKWSDSAERLAIAFWPGPLTLVLPLRDGHGISPLVTAGLDTLAIRVPAHPAAHRLLELFDNPVAAPSANPSGRISPTSAAHVLAGLDGRIAAIVDDGACPVGLESTIVGLAGGGPELLRPGGLAEDRIESALGHRLSHRAESAALSAPGQLLSHYAPSAAVRLNAQSARPGEILLGFGDMACTLNLSNTGDLTEAAANLFDHLHRLDGQNRPIAVAPIPERGLGKAINDRLRRAAAPRPTRKTR</sequence>
<evidence type="ECO:0000256" key="3">
    <source>
        <dbReference type="ARBA" id="ARBA00012584"/>
    </source>
</evidence>
<keyword evidence="7 13" id="KW-0819">tRNA processing</keyword>
<dbReference type="InterPro" id="IPR005145">
    <property type="entry name" value="Sua5_C"/>
</dbReference>
<comment type="similarity">
    <text evidence="2 13">Belongs to the SUA5 family.</text>
</comment>
<accession>A0ABT7FAW5</accession>
<dbReference type="EMBL" id="JASNJE010000003">
    <property type="protein sequence ID" value="MDK3072250.1"/>
    <property type="molecule type" value="Genomic_DNA"/>
</dbReference>
<dbReference type="Proteomes" id="UP001227126">
    <property type="component" value="Unassembled WGS sequence"/>
</dbReference>
<comment type="caution">
    <text evidence="15">The sequence shown here is derived from an EMBL/GenBank/DDBJ whole genome shotgun (WGS) entry which is preliminary data.</text>
</comment>
<dbReference type="InterPro" id="IPR010923">
    <property type="entry name" value="T(6)A37_SUA5"/>
</dbReference>
<dbReference type="Pfam" id="PF01300">
    <property type="entry name" value="Sua5_yciO_yrdC"/>
    <property type="match status" value="1"/>
</dbReference>
<dbReference type="InterPro" id="IPR006070">
    <property type="entry name" value="Sua5-like_dom"/>
</dbReference>
<dbReference type="Gene3D" id="3.40.50.11030">
    <property type="entry name" value="Threonylcarbamoyl-AMP synthase, C-terminal domain"/>
    <property type="match status" value="1"/>
</dbReference>
<comment type="subcellular location">
    <subcellularLocation>
        <location evidence="1 13">Cytoplasm</location>
    </subcellularLocation>
</comment>
<dbReference type="NCBIfam" id="TIGR00057">
    <property type="entry name" value="L-threonylcarbamoyladenylate synthase"/>
    <property type="match status" value="1"/>
</dbReference>
<evidence type="ECO:0000259" key="14">
    <source>
        <dbReference type="PROSITE" id="PS51163"/>
    </source>
</evidence>
<evidence type="ECO:0000313" key="15">
    <source>
        <dbReference type="EMBL" id="MDK3072250.1"/>
    </source>
</evidence>
<keyword evidence="6 13" id="KW-0808">Transferase</keyword>
<evidence type="ECO:0000256" key="9">
    <source>
        <dbReference type="ARBA" id="ARBA00022741"/>
    </source>
</evidence>
<dbReference type="PANTHER" id="PTHR17490">
    <property type="entry name" value="SUA5"/>
    <property type="match status" value="1"/>
</dbReference>
<evidence type="ECO:0000256" key="11">
    <source>
        <dbReference type="ARBA" id="ARBA00029774"/>
    </source>
</evidence>
<dbReference type="SUPFAM" id="SSF55821">
    <property type="entry name" value="YrdC/RibB"/>
    <property type="match status" value="1"/>
</dbReference>
<evidence type="ECO:0000256" key="6">
    <source>
        <dbReference type="ARBA" id="ARBA00022679"/>
    </source>
</evidence>
<keyword evidence="8 13" id="KW-0548">Nucleotidyltransferase</keyword>
<organism evidence="15 16">
    <name type="scientific">Sedimentitalea xiamensis</name>
    <dbReference type="NCBI Taxonomy" id="3050037"/>
    <lineage>
        <taxon>Bacteria</taxon>
        <taxon>Pseudomonadati</taxon>
        <taxon>Pseudomonadota</taxon>
        <taxon>Alphaproteobacteria</taxon>
        <taxon>Rhodobacterales</taxon>
        <taxon>Paracoccaceae</taxon>
        <taxon>Sedimentitalea</taxon>
    </lineage>
</organism>
<dbReference type="InterPro" id="IPR017945">
    <property type="entry name" value="DHBP_synth_RibB-like_a/b_dom"/>
</dbReference>
<keyword evidence="10 13" id="KW-0067">ATP-binding</keyword>
<dbReference type="Gene3D" id="3.90.870.10">
    <property type="entry name" value="DHBP synthase"/>
    <property type="match status" value="1"/>
</dbReference>
<dbReference type="PANTHER" id="PTHR17490:SF16">
    <property type="entry name" value="THREONYLCARBAMOYL-AMP SYNTHASE"/>
    <property type="match status" value="1"/>
</dbReference>
<keyword evidence="16" id="KW-1185">Reference proteome</keyword>
<keyword evidence="9 13" id="KW-0547">Nucleotide-binding</keyword>
<proteinExistence type="inferred from homology"/>